<protein>
    <submittedName>
        <fullName evidence="2">Uncharacterized protein</fullName>
    </submittedName>
</protein>
<dbReference type="EMBL" id="RBWE01000001">
    <property type="protein sequence ID" value="RKO65598.1"/>
    <property type="molecule type" value="Genomic_DNA"/>
</dbReference>
<name>A0A494WR12_9FIRM</name>
<proteinExistence type="predicted"/>
<accession>A0A494WR12</accession>
<comment type="caution">
    <text evidence="2">The sequence shown here is derived from an EMBL/GenBank/DDBJ whole genome shotgun (WGS) entry which is preliminary data.</text>
</comment>
<evidence type="ECO:0000256" key="1">
    <source>
        <dbReference type="SAM" id="Phobius"/>
    </source>
</evidence>
<evidence type="ECO:0000313" key="2">
    <source>
        <dbReference type="EMBL" id="RKO65598.1"/>
    </source>
</evidence>
<dbReference type="AlphaFoldDB" id="A0A494WR12"/>
<organism evidence="2 3">
    <name type="scientific">Desulfofundulus salinus</name>
    <dbReference type="NCBI Taxonomy" id="2419843"/>
    <lineage>
        <taxon>Bacteria</taxon>
        <taxon>Bacillati</taxon>
        <taxon>Bacillota</taxon>
        <taxon>Clostridia</taxon>
        <taxon>Eubacteriales</taxon>
        <taxon>Peptococcaceae</taxon>
        <taxon>Desulfofundulus</taxon>
    </lineage>
</organism>
<feature type="transmembrane region" description="Helical" evidence="1">
    <location>
        <begin position="199"/>
        <end position="219"/>
    </location>
</feature>
<gene>
    <name evidence="2" type="ORF">D7024_00515</name>
</gene>
<evidence type="ECO:0000313" key="3">
    <source>
        <dbReference type="Proteomes" id="UP000271256"/>
    </source>
</evidence>
<reference evidence="2 3" key="1">
    <citation type="submission" date="2018-10" db="EMBL/GenBank/DDBJ databases">
        <authorList>
            <person name="Grouzdev D.S."/>
            <person name="Krutkina M.S."/>
            <person name="Tourova T.P."/>
            <person name="Nazina T.N."/>
        </authorList>
    </citation>
    <scope>NUCLEOTIDE SEQUENCE [LARGE SCALE GENOMIC DNA]</scope>
    <source>
        <strain evidence="2 3">435</strain>
    </source>
</reference>
<keyword evidence="1" id="KW-0472">Membrane</keyword>
<dbReference type="OrthoDB" id="9779692at2"/>
<keyword evidence="3" id="KW-1185">Reference proteome</keyword>
<keyword evidence="1" id="KW-0812">Transmembrane</keyword>
<dbReference type="Proteomes" id="UP000271256">
    <property type="component" value="Unassembled WGS sequence"/>
</dbReference>
<dbReference type="RefSeq" id="WP_121450074.1">
    <property type="nucleotide sequence ID" value="NZ_RBWE01000001.1"/>
</dbReference>
<keyword evidence="1" id="KW-1133">Transmembrane helix</keyword>
<sequence length="235" mass="25928">MIMRKREFFIGMVLLISFFVVLAVLMSPVMNGKTVIGYADDLFNELTKGSTYYIPGIMSKAKKFEGQSFQVTLDAGDKEEAEKMTGLFTAAGATVVAQGQKLMVSGDLGKVASAALTDADAEFNNKGDQIKSRYGLESREAIYYWWNLFNALQKQYKLEARASEMSFAGSVMTKALEPAYNFEGIQAARVADKAGMTTFMLAFYVIYTMWYGFAMMFIFEGLGISASAHGEKAEA</sequence>